<dbReference type="PANTHER" id="PTHR11999">
    <property type="entry name" value="GROUP II PYRIDOXAL-5-PHOSPHATE DECARBOXYLASE"/>
    <property type="match status" value="1"/>
</dbReference>
<proteinExistence type="inferred from homology"/>
<evidence type="ECO:0000256" key="2">
    <source>
        <dbReference type="ARBA" id="ARBA00022793"/>
    </source>
</evidence>
<dbReference type="InterPro" id="IPR002129">
    <property type="entry name" value="PyrdxlP-dep_de-COase"/>
</dbReference>
<dbReference type="GO" id="GO:0005737">
    <property type="term" value="C:cytoplasm"/>
    <property type="evidence" value="ECO:0007669"/>
    <property type="project" value="TreeGrafter"/>
</dbReference>
<gene>
    <name evidence="6" type="ORF">M0R45_013688</name>
</gene>
<accession>A0AAW1XKR7</accession>
<organism evidence="6 7">
    <name type="scientific">Rubus argutus</name>
    <name type="common">Southern blackberry</name>
    <dbReference type="NCBI Taxonomy" id="59490"/>
    <lineage>
        <taxon>Eukaryota</taxon>
        <taxon>Viridiplantae</taxon>
        <taxon>Streptophyta</taxon>
        <taxon>Embryophyta</taxon>
        <taxon>Tracheophyta</taxon>
        <taxon>Spermatophyta</taxon>
        <taxon>Magnoliopsida</taxon>
        <taxon>eudicotyledons</taxon>
        <taxon>Gunneridae</taxon>
        <taxon>Pentapetalae</taxon>
        <taxon>rosids</taxon>
        <taxon>fabids</taxon>
        <taxon>Rosales</taxon>
        <taxon>Rosaceae</taxon>
        <taxon>Rosoideae</taxon>
        <taxon>Rosoideae incertae sedis</taxon>
        <taxon>Rubus</taxon>
    </lineage>
</organism>
<dbReference type="Gene3D" id="3.40.640.10">
    <property type="entry name" value="Type I PLP-dependent aspartate aminotransferase-like (Major domain)"/>
    <property type="match status" value="1"/>
</dbReference>
<dbReference type="InterPro" id="IPR015424">
    <property type="entry name" value="PyrdxlP-dep_Trfase"/>
</dbReference>
<keyword evidence="4 5" id="KW-0456">Lyase</keyword>
<dbReference type="SUPFAM" id="SSF53383">
    <property type="entry name" value="PLP-dependent transferases"/>
    <property type="match status" value="1"/>
</dbReference>
<dbReference type="Proteomes" id="UP001457282">
    <property type="component" value="Unassembled WGS sequence"/>
</dbReference>
<dbReference type="AlphaFoldDB" id="A0AAW1XKR7"/>
<comment type="cofactor">
    <cofactor evidence="1 5">
        <name>pyridoxal 5'-phosphate</name>
        <dbReference type="ChEBI" id="CHEBI:597326"/>
    </cofactor>
</comment>
<reference evidence="6 7" key="1">
    <citation type="journal article" date="2023" name="G3 (Bethesda)">
        <title>A chromosome-length genome assembly and annotation of blackberry (Rubus argutus, cv. 'Hillquist').</title>
        <authorList>
            <person name="Bruna T."/>
            <person name="Aryal R."/>
            <person name="Dudchenko O."/>
            <person name="Sargent D.J."/>
            <person name="Mead D."/>
            <person name="Buti M."/>
            <person name="Cavallini A."/>
            <person name="Hytonen T."/>
            <person name="Andres J."/>
            <person name="Pham M."/>
            <person name="Weisz D."/>
            <person name="Mascagni F."/>
            <person name="Usai G."/>
            <person name="Natali L."/>
            <person name="Bassil N."/>
            <person name="Fernandez G.E."/>
            <person name="Lomsadze A."/>
            <person name="Armour M."/>
            <person name="Olukolu B."/>
            <person name="Poorten T."/>
            <person name="Britton C."/>
            <person name="Davik J."/>
            <person name="Ashrafi H."/>
            <person name="Aiden E.L."/>
            <person name="Borodovsky M."/>
            <person name="Worthington M."/>
        </authorList>
    </citation>
    <scope>NUCLEOTIDE SEQUENCE [LARGE SCALE GENOMIC DNA]</scope>
    <source>
        <strain evidence="6">PI 553951</strain>
    </source>
</reference>
<name>A0AAW1XKR7_RUBAR</name>
<comment type="caution">
    <text evidence="6">The sequence shown here is derived from an EMBL/GenBank/DDBJ whole genome shotgun (WGS) entry which is preliminary data.</text>
</comment>
<dbReference type="PANTHER" id="PTHR11999:SF96">
    <property type="entry name" value="TYROSINE DECARBOXYLASE"/>
    <property type="match status" value="1"/>
</dbReference>
<dbReference type="GO" id="GO:0016831">
    <property type="term" value="F:carboxy-lyase activity"/>
    <property type="evidence" value="ECO:0007669"/>
    <property type="project" value="UniProtKB-KW"/>
</dbReference>
<dbReference type="GO" id="GO:0030170">
    <property type="term" value="F:pyridoxal phosphate binding"/>
    <property type="evidence" value="ECO:0007669"/>
    <property type="project" value="InterPro"/>
</dbReference>
<dbReference type="InterPro" id="IPR010977">
    <property type="entry name" value="Aromatic_deC"/>
</dbReference>
<dbReference type="Gene3D" id="1.20.1340.10">
    <property type="entry name" value="dopa decarboxylase, N-terminal domain"/>
    <property type="match status" value="1"/>
</dbReference>
<evidence type="ECO:0000313" key="6">
    <source>
        <dbReference type="EMBL" id="KAK9936866.1"/>
    </source>
</evidence>
<keyword evidence="3 5" id="KW-0663">Pyridoxal phosphate</keyword>
<dbReference type="EMBL" id="JBEDUW010000003">
    <property type="protein sequence ID" value="KAK9936866.1"/>
    <property type="molecule type" value="Genomic_DNA"/>
</dbReference>
<evidence type="ECO:0000256" key="5">
    <source>
        <dbReference type="RuleBase" id="RU000382"/>
    </source>
</evidence>
<protein>
    <submittedName>
        <fullName evidence="6">Uncharacterized protein</fullName>
    </submittedName>
</protein>
<evidence type="ECO:0000313" key="7">
    <source>
        <dbReference type="Proteomes" id="UP001457282"/>
    </source>
</evidence>
<dbReference type="GO" id="GO:0006520">
    <property type="term" value="P:amino acid metabolic process"/>
    <property type="evidence" value="ECO:0007669"/>
    <property type="project" value="InterPro"/>
</dbReference>
<dbReference type="PRINTS" id="PR00800">
    <property type="entry name" value="YHDCRBOXLASE"/>
</dbReference>
<dbReference type="GO" id="GO:0019752">
    <property type="term" value="P:carboxylic acid metabolic process"/>
    <property type="evidence" value="ECO:0007669"/>
    <property type="project" value="InterPro"/>
</dbReference>
<keyword evidence="7" id="KW-1185">Reference proteome</keyword>
<keyword evidence="2" id="KW-0210">Decarboxylase</keyword>
<comment type="similarity">
    <text evidence="5">Belongs to the group II decarboxylase family.</text>
</comment>
<dbReference type="Pfam" id="PF00282">
    <property type="entry name" value="Pyridoxal_deC"/>
    <property type="match status" value="1"/>
</dbReference>
<sequence>MLLQERREVFCPKPSSTGLSPKELPESALYNPDPIETILQDVHDHIVPGTTHWQSPSYFAYFPSTASISGFLGEMLSTGFIVVGFNCMSSPGTTEPEIIVMDWIGDMLQLPKSFFFSGNGSGVLQGTTCEAIVFSFSPWLLLQTKC</sequence>
<evidence type="ECO:0000256" key="3">
    <source>
        <dbReference type="ARBA" id="ARBA00022898"/>
    </source>
</evidence>
<dbReference type="InterPro" id="IPR015421">
    <property type="entry name" value="PyrdxlP-dep_Trfase_major"/>
</dbReference>
<evidence type="ECO:0000256" key="1">
    <source>
        <dbReference type="ARBA" id="ARBA00001933"/>
    </source>
</evidence>
<evidence type="ECO:0000256" key="4">
    <source>
        <dbReference type="ARBA" id="ARBA00023239"/>
    </source>
</evidence>